<name>A0A8B6G677_MYTGA</name>
<dbReference type="AlphaFoldDB" id="A0A8B6G677"/>
<comment type="caution">
    <text evidence="1">The sequence shown here is derived from an EMBL/GenBank/DDBJ whole genome shotgun (WGS) entry which is preliminary data.</text>
</comment>
<evidence type="ECO:0000313" key="1">
    <source>
        <dbReference type="EMBL" id="VDI59242.1"/>
    </source>
</evidence>
<sequence length="137" mass="16020">MLGKNIPLLHELNALPISLDILRLNHGERIEITMKNENAKYHNLCRIKFNNTKLERAQKRNMPPIPSGGSSDSYLAHLYDERLAQLLQKMPELEAQTKGRDVLFMFEKDIAFACDYNYYFNVGYVPLTIGYWKYHLN</sequence>
<dbReference type="Proteomes" id="UP000596742">
    <property type="component" value="Unassembled WGS sequence"/>
</dbReference>
<gene>
    <name evidence="1" type="ORF">MGAL_10B081884</name>
</gene>
<evidence type="ECO:0000313" key="2">
    <source>
        <dbReference type="Proteomes" id="UP000596742"/>
    </source>
</evidence>
<accession>A0A8B6G677</accession>
<organism evidence="1 2">
    <name type="scientific">Mytilus galloprovincialis</name>
    <name type="common">Mediterranean mussel</name>
    <dbReference type="NCBI Taxonomy" id="29158"/>
    <lineage>
        <taxon>Eukaryota</taxon>
        <taxon>Metazoa</taxon>
        <taxon>Spiralia</taxon>
        <taxon>Lophotrochozoa</taxon>
        <taxon>Mollusca</taxon>
        <taxon>Bivalvia</taxon>
        <taxon>Autobranchia</taxon>
        <taxon>Pteriomorphia</taxon>
        <taxon>Mytilida</taxon>
        <taxon>Mytiloidea</taxon>
        <taxon>Mytilidae</taxon>
        <taxon>Mytilinae</taxon>
        <taxon>Mytilus</taxon>
    </lineage>
</organism>
<dbReference type="OrthoDB" id="6158468at2759"/>
<reference evidence="1" key="1">
    <citation type="submission" date="2018-11" db="EMBL/GenBank/DDBJ databases">
        <authorList>
            <person name="Alioto T."/>
            <person name="Alioto T."/>
        </authorList>
    </citation>
    <scope>NUCLEOTIDE SEQUENCE</scope>
</reference>
<proteinExistence type="predicted"/>
<keyword evidence="2" id="KW-1185">Reference proteome</keyword>
<dbReference type="EMBL" id="UYJE01007934">
    <property type="protein sequence ID" value="VDI59242.1"/>
    <property type="molecule type" value="Genomic_DNA"/>
</dbReference>
<protein>
    <submittedName>
        <fullName evidence="1">Uncharacterized protein</fullName>
    </submittedName>
</protein>